<evidence type="ECO:0000313" key="1">
    <source>
        <dbReference type="EMBL" id="SEG88154.1"/>
    </source>
</evidence>
<accession>A0A1I1X5V9</accession>
<proteinExistence type="predicted"/>
<accession>A0A1H6DSZ0</accession>
<protein>
    <submittedName>
        <fullName evidence="1">Uncharacterized protein</fullName>
    </submittedName>
</protein>
<gene>
    <name evidence="1" type="ORF">SAMN02982929_04910</name>
    <name evidence="2" type="ORF">SAMN05216506_108118</name>
</gene>
<organism evidence="1 4">
    <name type="scientific">Saccharopolyspora kobensis</name>
    <dbReference type="NCBI Taxonomy" id="146035"/>
    <lineage>
        <taxon>Bacteria</taxon>
        <taxon>Bacillati</taxon>
        <taxon>Actinomycetota</taxon>
        <taxon>Actinomycetes</taxon>
        <taxon>Pseudonocardiales</taxon>
        <taxon>Pseudonocardiaceae</taxon>
        <taxon>Saccharopolyspora</taxon>
    </lineage>
</organism>
<dbReference type="Proteomes" id="UP000199690">
    <property type="component" value="Unassembled WGS sequence"/>
</dbReference>
<dbReference type="AlphaFoldDB" id="A0A1H6DSZ0"/>
<dbReference type="Proteomes" id="UP000236729">
    <property type="component" value="Unassembled WGS sequence"/>
</dbReference>
<dbReference type="EMBL" id="FNVB01000007">
    <property type="protein sequence ID" value="SEG88154.1"/>
    <property type="molecule type" value="Genomic_DNA"/>
</dbReference>
<sequence>MGRMHAHAAAGLREVRDLLATFTTPSCIERAGELEGAADKVTSCAAELLDVDSERLQHHLASAVRSIQSAEQTAASYERNPLSRPIAQARFAMQTGVAMGALQVALEELDPAEEAARDRLRDR</sequence>
<evidence type="ECO:0000313" key="4">
    <source>
        <dbReference type="Proteomes" id="UP000236729"/>
    </source>
</evidence>
<dbReference type="EMBL" id="FOME01000008">
    <property type="protein sequence ID" value="SFE02804.1"/>
    <property type="molecule type" value="Genomic_DNA"/>
</dbReference>
<evidence type="ECO:0000313" key="2">
    <source>
        <dbReference type="EMBL" id="SFE02804.1"/>
    </source>
</evidence>
<name>A0A1H6DSZ0_9PSEU</name>
<keyword evidence="3" id="KW-1185">Reference proteome</keyword>
<reference evidence="3 4" key="1">
    <citation type="submission" date="2016-10" db="EMBL/GenBank/DDBJ databases">
        <authorList>
            <person name="Varghese N."/>
            <person name="Submissions S."/>
        </authorList>
    </citation>
    <scope>NUCLEOTIDE SEQUENCE [LARGE SCALE GENOMIC DNA]</scope>
    <source>
        <strain evidence="4">ATCC 20501</strain>
        <strain evidence="2 3">CGMCC 4.3529</strain>
    </source>
</reference>
<evidence type="ECO:0000313" key="3">
    <source>
        <dbReference type="Proteomes" id="UP000199690"/>
    </source>
</evidence>
<reference evidence="1" key="2">
    <citation type="submission" date="2016-10" db="EMBL/GenBank/DDBJ databases">
        <authorList>
            <person name="de Groot N.N."/>
        </authorList>
    </citation>
    <scope>NUCLEOTIDE SEQUENCE [LARGE SCALE GENOMIC DNA]</scope>
    <source>
        <strain evidence="1">ATCC 20501</strain>
    </source>
</reference>